<organism evidence="1 2">
    <name type="scientific">Helianthus annuus</name>
    <name type="common">Common sunflower</name>
    <dbReference type="NCBI Taxonomy" id="4232"/>
    <lineage>
        <taxon>Eukaryota</taxon>
        <taxon>Viridiplantae</taxon>
        <taxon>Streptophyta</taxon>
        <taxon>Embryophyta</taxon>
        <taxon>Tracheophyta</taxon>
        <taxon>Spermatophyta</taxon>
        <taxon>Magnoliopsida</taxon>
        <taxon>eudicotyledons</taxon>
        <taxon>Gunneridae</taxon>
        <taxon>Pentapetalae</taxon>
        <taxon>asterids</taxon>
        <taxon>campanulids</taxon>
        <taxon>Asterales</taxon>
        <taxon>Asteraceae</taxon>
        <taxon>Asteroideae</taxon>
        <taxon>Heliantheae alliance</taxon>
        <taxon>Heliantheae</taxon>
        <taxon>Helianthus</taxon>
    </lineage>
</organism>
<evidence type="ECO:0000313" key="2">
    <source>
        <dbReference type="Proteomes" id="UP000215914"/>
    </source>
</evidence>
<reference evidence="1" key="2">
    <citation type="submission" date="2020-06" db="EMBL/GenBank/DDBJ databases">
        <title>Helianthus annuus Genome sequencing and assembly Release 2.</title>
        <authorList>
            <person name="Gouzy J."/>
            <person name="Langlade N."/>
            <person name="Munos S."/>
        </authorList>
    </citation>
    <scope>NUCLEOTIDE SEQUENCE</scope>
    <source>
        <tissue evidence="1">Leaves</tissue>
    </source>
</reference>
<comment type="caution">
    <text evidence="1">The sequence shown here is derived from an EMBL/GenBank/DDBJ whole genome shotgun (WGS) entry which is preliminary data.</text>
</comment>
<reference evidence="1" key="1">
    <citation type="journal article" date="2017" name="Nature">
        <title>The sunflower genome provides insights into oil metabolism, flowering and Asterid evolution.</title>
        <authorList>
            <person name="Badouin H."/>
            <person name="Gouzy J."/>
            <person name="Grassa C.J."/>
            <person name="Murat F."/>
            <person name="Staton S.E."/>
            <person name="Cottret L."/>
            <person name="Lelandais-Briere C."/>
            <person name="Owens G.L."/>
            <person name="Carrere S."/>
            <person name="Mayjonade B."/>
            <person name="Legrand L."/>
            <person name="Gill N."/>
            <person name="Kane N.C."/>
            <person name="Bowers J.E."/>
            <person name="Hubner S."/>
            <person name="Bellec A."/>
            <person name="Berard A."/>
            <person name="Berges H."/>
            <person name="Blanchet N."/>
            <person name="Boniface M.C."/>
            <person name="Brunel D."/>
            <person name="Catrice O."/>
            <person name="Chaidir N."/>
            <person name="Claudel C."/>
            <person name="Donnadieu C."/>
            <person name="Faraut T."/>
            <person name="Fievet G."/>
            <person name="Helmstetter N."/>
            <person name="King M."/>
            <person name="Knapp S.J."/>
            <person name="Lai Z."/>
            <person name="Le Paslier M.C."/>
            <person name="Lippi Y."/>
            <person name="Lorenzon L."/>
            <person name="Mandel J.R."/>
            <person name="Marage G."/>
            <person name="Marchand G."/>
            <person name="Marquand E."/>
            <person name="Bret-Mestries E."/>
            <person name="Morien E."/>
            <person name="Nambeesan S."/>
            <person name="Nguyen T."/>
            <person name="Pegot-Espagnet P."/>
            <person name="Pouilly N."/>
            <person name="Raftis F."/>
            <person name="Sallet E."/>
            <person name="Schiex T."/>
            <person name="Thomas J."/>
            <person name="Vandecasteele C."/>
            <person name="Vares D."/>
            <person name="Vear F."/>
            <person name="Vautrin S."/>
            <person name="Crespi M."/>
            <person name="Mangin B."/>
            <person name="Burke J.M."/>
            <person name="Salse J."/>
            <person name="Munos S."/>
            <person name="Vincourt P."/>
            <person name="Rieseberg L.H."/>
            <person name="Langlade N.B."/>
        </authorList>
    </citation>
    <scope>NUCLEOTIDE SEQUENCE</scope>
    <source>
        <tissue evidence="1">Leaves</tissue>
    </source>
</reference>
<proteinExistence type="predicted"/>
<gene>
    <name evidence="1" type="ORF">HanXRQr2_Chr04g0167931</name>
</gene>
<keyword evidence="2" id="KW-1185">Reference proteome</keyword>
<dbReference type="Gramene" id="mRNA:HanXRQr2_Chr04g0167931">
    <property type="protein sequence ID" value="CDS:HanXRQr2_Chr04g0167931.1"/>
    <property type="gene ID" value="HanXRQr2_Chr04g0167931"/>
</dbReference>
<dbReference type="AlphaFoldDB" id="A0A9K3J7N8"/>
<protein>
    <submittedName>
        <fullName evidence="1">Uncharacterized protein</fullName>
    </submittedName>
</protein>
<evidence type="ECO:0000313" key="1">
    <source>
        <dbReference type="EMBL" id="KAF5810311.1"/>
    </source>
</evidence>
<dbReference type="EMBL" id="MNCJ02000319">
    <property type="protein sequence ID" value="KAF5810311.1"/>
    <property type="molecule type" value="Genomic_DNA"/>
</dbReference>
<name>A0A9K3J7N8_HELAN</name>
<dbReference type="Proteomes" id="UP000215914">
    <property type="component" value="Unassembled WGS sequence"/>
</dbReference>
<sequence length="72" mass="8176">MNPMIRTMVPPPFQQMALAPWFPPSPPVIRTMVPSPFQRMAPAPWFPPSPPVTSIFWNTTNVQGCLKELRNT</sequence>
<accession>A0A9K3J7N8</accession>